<organism evidence="1">
    <name type="scientific">viral metagenome</name>
    <dbReference type="NCBI Taxonomy" id="1070528"/>
    <lineage>
        <taxon>unclassified sequences</taxon>
        <taxon>metagenomes</taxon>
        <taxon>organismal metagenomes</taxon>
    </lineage>
</organism>
<name>A0A6C0IVC3_9ZZZZ</name>
<dbReference type="EMBL" id="MN740271">
    <property type="protein sequence ID" value="QHT97042.1"/>
    <property type="molecule type" value="Genomic_DNA"/>
</dbReference>
<sequence>MEFDNFAYLVECSEMLKRSIILLSMCNRDGLLNEAINDFQLRLTHCNNVLLSHSDTKMKALALVASEELLSARLS</sequence>
<protein>
    <submittedName>
        <fullName evidence="1">Uncharacterized protein</fullName>
    </submittedName>
</protein>
<dbReference type="AlphaFoldDB" id="A0A6C0IVC3"/>
<evidence type="ECO:0000313" key="1">
    <source>
        <dbReference type="EMBL" id="QHT97042.1"/>
    </source>
</evidence>
<reference evidence="1" key="1">
    <citation type="journal article" date="2020" name="Nature">
        <title>Giant virus diversity and host interactions through global metagenomics.</title>
        <authorList>
            <person name="Schulz F."/>
            <person name="Roux S."/>
            <person name="Paez-Espino D."/>
            <person name="Jungbluth S."/>
            <person name="Walsh D.A."/>
            <person name="Denef V.J."/>
            <person name="McMahon K.D."/>
            <person name="Konstantinidis K.T."/>
            <person name="Eloe-Fadrosh E.A."/>
            <person name="Kyrpides N.C."/>
            <person name="Woyke T."/>
        </authorList>
    </citation>
    <scope>NUCLEOTIDE SEQUENCE</scope>
    <source>
        <strain evidence="1">GVMAG-M-3300024510-1</strain>
    </source>
</reference>
<accession>A0A6C0IVC3</accession>
<proteinExistence type="predicted"/>